<sequence length="420" mass="48619">MRNKKQIHLLKIKLTESLAAPLVESTKKQYEQKLAQKETEIHKRESMLHEQLEQVSKDRESIGEQVSLRLNKECERIRLEEARRAHTTFSIDLEQKTKEISELNEVLKERDTKLADAQKAQAEITRKERELDDAKREVELTVQKKVKENLSDIRNKATKDAFDEFNLKLAEKNHTITSMQRQIEELKRRAEQESQQLQGEVQELELENILRTKFPRDEIIPVPKGEHGGDILHYVTNHNGQRCGAILWESKRTKNWSDAWLTKLREDQRVAKAEIAVMISHTLPKSVEAFGLIGGVWVSEPRCAIPVAITLRHFLIDVAATRQASEGQQTKMEMVYQYLTGTRFRQKVQAIVEKFTDMKDDLDRERKFMSKNWAKREEQINLVIATTAGMYGDLQGIAGKSLQEIEGLDVKMIPDNQSRS</sequence>
<name>X6LXJ0_RETFI</name>
<dbReference type="Proteomes" id="UP000023152">
    <property type="component" value="Unassembled WGS sequence"/>
</dbReference>
<dbReference type="EMBL" id="ASPP01027503">
    <property type="protein sequence ID" value="ETO06086.1"/>
    <property type="molecule type" value="Genomic_DNA"/>
</dbReference>
<keyword evidence="3" id="KW-1185">Reference proteome</keyword>
<dbReference type="OrthoDB" id="10484303at2759"/>
<dbReference type="Pfam" id="PF09903">
    <property type="entry name" value="DUF2130"/>
    <property type="match status" value="1"/>
</dbReference>
<dbReference type="InterPro" id="IPR019219">
    <property type="entry name" value="DUF2130"/>
</dbReference>
<gene>
    <name evidence="2" type="ORF">RFI_31310</name>
</gene>
<keyword evidence="1" id="KW-0175">Coiled coil</keyword>
<feature type="coiled-coil region" evidence="1">
    <location>
        <begin position="93"/>
        <end position="144"/>
    </location>
</feature>
<protein>
    <recommendedName>
        <fullName evidence="4">DUF2130 domain-containing protein</fullName>
    </recommendedName>
</protein>
<feature type="coiled-coil region" evidence="1">
    <location>
        <begin position="169"/>
        <end position="207"/>
    </location>
</feature>
<evidence type="ECO:0000313" key="3">
    <source>
        <dbReference type="Proteomes" id="UP000023152"/>
    </source>
</evidence>
<reference evidence="2 3" key="1">
    <citation type="journal article" date="2013" name="Curr. Biol.">
        <title>The Genome of the Foraminiferan Reticulomyxa filosa.</title>
        <authorList>
            <person name="Glockner G."/>
            <person name="Hulsmann N."/>
            <person name="Schleicher M."/>
            <person name="Noegel A.A."/>
            <person name="Eichinger L."/>
            <person name="Gallinger C."/>
            <person name="Pawlowski J."/>
            <person name="Sierra R."/>
            <person name="Euteneuer U."/>
            <person name="Pillet L."/>
            <person name="Moustafa A."/>
            <person name="Platzer M."/>
            <person name="Groth M."/>
            <person name="Szafranski K."/>
            <person name="Schliwa M."/>
        </authorList>
    </citation>
    <scope>NUCLEOTIDE SEQUENCE [LARGE SCALE GENOMIC DNA]</scope>
</reference>
<evidence type="ECO:0008006" key="4">
    <source>
        <dbReference type="Google" id="ProtNLM"/>
    </source>
</evidence>
<evidence type="ECO:0000313" key="2">
    <source>
        <dbReference type="EMBL" id="ETO06086.1"/>
    </source>
</evidence>
<accession>X6LXJ0</accession>
<organism evidence="2 3">
    <name type="scientific">Reticulomyxa filosa</name>
    <dbReference type="NCBI Taxonomy" id="46433"/>
    <lineage>
        <taxon>Eukaryota</taxon>
        <taxon>Sar</taxon>
        <taxon>Rhizaria</taxon>
        <taxon>Retaria</taxon>
        <taxon>Foraminifera</taxon>
        <taxon>Monothalamids</taxon>
        <taxon>Reticulomyxidae</taxon>
        <taxon>Reticulomyxa</taxon>
    </lineage>
</organism>
<comment type="caution">
    <text evidence="2">The sequence shown here is derived from an EMBL/GenBank/DDBJ whole genome shotgun (WGS) entry which is preliminary data.</text>
</comment>
<evidence type="ECO:0000256" key="1">
    <source>
        <dbReference type="SAM" id="Coils"/>
    </source>
</evidence>
<dbReference type="AlphaFoldDB" id="X6LXJ0"/>
<proteinExistence type="predicted"/>